<name>A0A7R7VIV6_ASPCH</name>
<dbReference type="AlphaFoldDB" id="A0A7R7VIV6"/>
<reference evidence="1" key="2">
    <citation type="submission" date="2021-02" db="EMBL/GenBank/DDBJ databases">
        <title>Aspergillus chevalieri M1 genome sequence.</title>
        <authorList>
            <person name="Kadooka C."/>
            <person name="Mori K."/>
            <person name="Futagami T."/>
        </authorList>
    </citation>
    <scope>NUCLEOTIDE SEQUENCE</scope>
    <source>
        <strain evidence="1">M1</strain>
    </source>
</reference>
<dbReference type="RefSeq" id="XP_043134018.1">
    <property type="nucleotide sequence ID" value="XM_043285314.1"/>
</dbReference>
<dbReference type="EMBL" id="AP024417">
    <property type="protein sequence ID" value="BCR85496.1"/>
    <property type="molecule type" value="Genomic_DNA"/>
</dbReference>
<organism evidence="1 2">
    <name type="scientific">Aspergillus chevalieri</name>
    <name type="common">Eurotium chevalieri</name>
    <dbReference type="NCBI Taxonomy" id="182096"/>
    <lineage>
        <taxon>Eukaryota</taxon>
        <taxon>Fungi</taxon>
        <taxon>Dikarya</taxon>
        <taxon>Ascomycota</taxon>
        <taxon>Pezizomycotina</taxon>
        <taxon>Eurotiomycetes</taxon>
        <taxon>Eurotiomycetidae</taxon>
        <taxon>Eurotiales</taxon>
        <taxon>Aspergillaceae</taxon>
        <taxon>Aspergillus</taxon>
        <taxon>Aspergillus subgen. Aspergillus</taxon>
    </lineage>
</organism>
<proteinExistence type="predicted"/>
<dbReference type="KEGG" id="ache:ACHE_20954S"/>
<evidence type="ECO:0000313" key="1">
    <source>
        <dbReference type="EMBL" id="BCR85496.1"/>
    </source>
</evidence>
<gene>
    <name evidence="1" type="ORF">ACHE_20954S</name>
</gene>
<evidence type="ECO:0000313" key="2">
    <source>
        <dbReference type="Proteomes" id="UP000637239"/>
    </source>
</evidence>
<sequence>MPTTVITLHDGHQRTKAGDSYKYKYTALHYLVTAVANAIARIRHERLDTSTSTSTSTRYGHVEPFYYKVVQRTSICRMPSIRPSHLVPVHAEIENDNEHVGGVGGEGMLLGMY</sequence>
<accession>A0A7R7VIV6</accession>
<dbReference type="Proteomes" id="UP000637239">
    <property type="component" value="Chromosome 2"/>
</dbReference>
<keyword evidence="2" id="KW-1185">Reference proteome</keyword>
<dbReference type="GeneID" id="66979855"/>
<protein>
    <submittedName>
        <fullName evidence="1">Uncharacterized protein</fullName>
    </submittedName>
</protein>
<reference evidence="1" key="1">
    <citation type="submission" date="2021-01" db="EMBL/GenBank/DDBJ databases">
        <authorList>
            <consortium name="Aspergillus chevalieri M1 genome sequencing consortium"/>
            <person name="Kazuki M."/>
            <person name="Futagami T."/>
        </authorList>
    </citation>
    <scope>NUCLEOTIDE SEQUENCE</scope>
    <source>
        <strain evidence="1">M1</strain>
    </source>
</reference>